<sequence>MKEFWIYTALRAGLFVGAFCIVFGVWFLVADSVNLLWVFVIAFLVSGAASYVLLERQRAAFAVKVEGRAGRITEKYEEMRAKEDED</sequence>
<dbReference type="InterPro" id="IPR025323">
    <property type="entry name" value="DUF4229"/>
</dbReference>
<evidence type="ECO:0000313" key="2">
    <source>
        <dbReference type="EMBL" id="NYI45541.1"/>
    </source>
</evidence>
<name>A0A7Z0CL91_9ACTN</name>
<evidence type="ECO:0000256" key="1">
    <source>
        <dbReference type="SAM" id="Phobius"/>
    </source>
</evidence>
<protein>
    <recommendedName>
        <fullName evidence="4">DUF4229 domain-containing protein</fullName>
    </recommendedName>
</protein>
<keyword evidence="1" id="KW-0472">Membrane</keyword>
<dbReference type="Proteomes" id="UP000562045">
    <property type="component" value="Unassembled WGS sequence"/>
</dbReference>
<dbReference type="Pfam" id="PF14012">
    <property type="entry name" value="DUF4229"/>
    <property type="match status" value="1"/>
</dbReference>
<keyword evidence="1" id="KW-0812">Transmembrane</keyword>
<dbReference type="AlphaFoldDB" id="A0A7Z0CL91"/>
<gene>
    <name evidence="2" type="ORF">BJ993_002621</name>
</gene>
<keyword evidence="1" id="KW-1133">Transmembrane helix</keyword>
<accession>A0A7Z0CL91</accession>
<reference evidence="2 3" key="1">
    <citation type="submission" date="2020-07" db="EMBL/GenBank/DDBJ databases">
        <title>Sequencing the genomes of 1000 actinobacteria strains.</title>
        <authorList>
            <person name="Klenk H.-P."/>
        </authorList>
    </citation>
    <scope>NUCLEOTIDE SEQUENCE [LARGE SCALE GENOMIC DNA]</scope>
    <source>
        <strain evidence="2 3">DSM 15131</strain>
    </source>
</reference>
<dbReference type="EMBL" id="JACBZM010000001">
    <property type="protein sequence ID" value="NYI45541.1"/>
    <property type="molecule type" value="Genomic_DNA"/>
</dbReference>
<feature type="transmembrane region" description="Helical" evidence="1">
    <location>
        <begin position="35"/>
        <end position="54"/>
    </location>
</feature>
<evidence type="ECO:0008006" key="4">
    <source>
        <dbReference type="Google" id="ProtNLM"/>
    </source>
</evidence>
<organism evidence="2 3">
    <name type="scientific">Nocardioides aromaticivorans</name>
    <dbReference type="NCBI Taxonomy" id="200618"/>
    <lineage>
        <taxon>Bacteria</taxon>
        <taxon>Bacillati</taxon>
        <taxon>Actinomycetota</taxon>
        <taxon>Actinomycetes</taxon>
        <taxon>Propionibacteriales</taxon>
        <taxon>Nocardioidaceae</taxon>
        <taxon>Nocardioides</taxon>
    </lineage>
</organism>
<feature type="transmembrane region" description="Helical" evidence="1">
    <location>
        <begin position="12"/>
        <end position="29"/>
    </location>
</feature>
<dbReference type="RefSeq" id="WP_036550169.1">
    <property type="nucleotide sequence ID" value="NZ_JACBZM010000001.1"/>
</dbReference>
<evidence type="ECO:0000313" key="3">
    <source>
        <dbReference type="Proteomes" id="UP000562045"/>
    </source>
</evidence>
<comment type="caution">
    <text evidence="2">The sequence shown here is derived from an EMBL/GenBank/DDBJ whole genome shotgun (WGS) entry which is preliminary data.</text>
</comment>
<proteinExistence type="predicted"/>